<feature type="region of interest" description="Disordered" evidence="1">
    <location>
        <begin position="213"/>
        <end position="233"/>
    </location>
</feature>
<gene>
    <name evidence="2" type="ORF">ABT272_29060</name>
</gene>
<dbReference type="SUPFAM" id="SSF53254">
    <property type="entry name" value="Phosphoglycerate mutase-like"/>
    <property type="match status" value="1"/>
</dbReference>
<dbReference type="Pfam" id="PF00300">
    <property type="entry name" value="His_Phos_1"/>
    <property type="match status" value="1"/>
</dbReference>
<proteinExistence type="predicted"/>
<evidence type="ECO:0000313" key="3">
    <source>
        <dbReference type="Proteomes" id="UP001470023"/>
    </source>
</evidence>
<dbReference type="RefSeq" id="WP_073890841.1">
    <property type="nucleotide sequence ID" value="NZ_JBEOYA010000105.1"/>
</dbReference>
<dbReference type="Proteomes" id="UP001470023">
    <property type="component" value="Unassembled WGS sequence"/>
</dbReference>
<organism evidence="2 3">
    <name type="scientific">Streptomyces sp. 900105245</name>
    <dbReference type="NCBI Taxonomy" id="3154379"/>
    <lineage>
        <taxon>Bacteria</taxon>
        <taxon>Bacillati</taxon>
        <taxon>Actinomycetota</taxon>
        <taxon>Actinomycetes</taxon>
        <taxon>Kitasatosporales</taxon>
        <taxon>Streptomycetaceae</taxon>
        <taxon>Streptomyces</taxon>
    </lineage>
</organism>
<keyword evidence="3" id="KW-1185">Reference proteome</keyword>
<dbReference type="Gene3D" id="3.40.50.1240">
    <property type="entry name" value="Phosphoglycerate mutase-like"/>
    <property type="match status" value="1"/>
</dbReference>
<name>A0ABV1UDF2_9ACTN</name>
<evidence type="ECO:0000313" key="2">
    <source>
        <dbReference type="EMBL" id="MER6431743.1"/>
    </source>
</evidence>
<dbReference type="InterPro" id="IPR013078">
    <property type="entry name" value="His_Pase_superF_clade-1"/>
</dbReference>
<dbReference type="InterPro" id="IPR029033">
    <property type="entry name" value="His_PPase_superfam"/>
</dbReference>
<accession>A0ABV1UDF2</accession>
<protein>
    <submittedName>
        <fullName evidence="2">Histidine phosphatase family protein</fullName>
        <ecNumber evidence="2">3.1.3.-</ecNumber>
    </submittedName>
</protein>
<sequence length="233" mass="24307">MAIRLTFVCAPGGDATLGPLLGDAPLSEQGLRMARAARAVLPAHATAVRAPSVRCAQTADAFGVTAAAEPELRDVDLGAWCGRTVGDLAASDPDGFTAWLTDPDAAPHGGESVRRFCRRTANWLRDLPSDTGSALAVTEAAVVRAALIHALALPERSFWHLAVPPLSAATLTRRGGGWDVGFGHVTPRKDQRWVLSRSATLVCTDGDPFAATARVGGAPRPGVSRETVRSGSE</sequence>
<dbReference type="GO" id="GO:0016787">
    <property type="term" value="F:hydrolase activity"/>
    <property type="evidence" value="ECO:0007669"/>
    <property type="project" value="UniProtKB-KW"/>
</dbReference>
<dbReference type="EMBL" id="JBEPAZ010000032">
    <property type="protein sequence ID" value="MER6431743.1"/>
    <property type="molecule type" value="Genomic_DNA"/>
</dbReference>
<comment type="caution">
    <text evidence="2">The sequence shown here is derived from an EMBL/GenBank/DDBJ whole genome shotgun (WGS) entry which is preliminary data.</text>
</comment>
<dbReference type="EC" id="3.1.3.-" evidence="2"/>
<keyword evidence="2" id="KW-0378">Hydrolase</keyword>
<evidence type="ECO:0000256" key="1">
    <source>
        <dbReference type="SAM" id="MobiDB-lite"/>
    </source>
</evidence>
<reference evidence="2 3" key="1">
    <citation type="submission" date="2024-06" db="EMBL/GenBank/DDBJ databases">
        <title>The Natural Products Discovery Center: Release of the First 8490 Sequenced Strains for Exploring Actinobacteria Biosynthetic Diversity.</title>
        <authorList>
            <person name="Kalkreuter E."/>
            <person name="Kautsar S.A."/>
            <person name="Yang D."/>
            <person name="Bader C.D."/>
            <person name="Teijaro C.N."/>
            <person name="Fluegel L."/>
            <person name="Davis C.M."/>
            <person name="Simpson J.R."/>
            <person name="Lauterbach L."/>
            <person name="Steele A.D."/>
            <person name="Gui C."/>
            <person name="Meng S."/>
            <person name="Li G."/>
            <person name="Viehrig K."/>
            <person name="Ye F."/>
            <person name="Su P."/>
            <person name="Kiefer A.F."/>
            <person name="Nichols A."/>
            <person name="Cepeda A.J."/>
            <person name="Yan W."/>
            <person name="Fan B."/>
            <person name="Jiang Y."/>
            <person name="Adhikari A."/>
            <person name="Zheng C.-J."/>
            <person name="Schuster L."/>
            <person name="Cowan T.M."/>
            <person name="Smanski M.J."/>
            <person name="Chevrette M.G."/>
            <person name="De Carvalho L.P.S."/>
            <person name="Shen B."/>
        </authorList>
    </citation>
    <scope>NUCLEOTIDE SEQUENCE [LARGE SCALE GENOMIC DNA]</scope>
    <source>
        <strain evidence="2 3">NPDC001166</strain>
    </source>
</reference>